<keyword evidence="1" id="KW-0862">Zinc</keyword>
<keyword evidence="1" id="KW-0479">Metal-binding</keyword>
<protein>
    <recommendedName>
        <fullName evidence="2">C2H2-type domain-containing protein</fullName>
    </recommendedName>
</protein>
<sequence>MRTANYWTIRKIVWRHESLNSALMQAECCVCLKTYASAVLLNNHLRIVHRNNNMWNNSLQNYATYFASNYLTDERVKKWAAPYREGAVVNCNMGLERFHLLLKDDYLRFRQNKRIDELADLLIKYSTDSFRKDKHLLRGSTTGRYRLQISHANHKSAEKKLQEGGRVEKQANGSFTVFSSATSSGRNVTFFELCSCLEQNRCRLCRNYATYFASNYLTDERVKKWAAPYREGAVVNCNMGLERFHLLLKDDYLRFRQNKRIDELADLLIKYSTDSFRKDKHLLRGSTTGRAE</sequence>
<evidence type="ECO:0000256" key="1">
    <source>
        <dbReference type="PROSITE-ProRule" id="PRU00042"/>
    </source>
</evidence>
<dbReference type="Proteomes" id="UP001175271">
    <property type="component" value="Unassembled WGS sequence"/>
</dbReference>
<feature type="domain" description="C2H2-type" evidence="2">
    <location>
        <begin position="26"/>
        <end position="54"/>
    </location>
</feature>
<dbReference type="PROSITE" id="PS50157">
    <property type="entry name" value="ZINC_FINGER_C2H2_2"/>
    <property type="match status" value="1"/>
</dbReference>
<dbReference type="EMBL" id="JAUCMV010000002">
    <property type="protein sequence ID" value="KAK0417997.1"/>
    <property type="molecule type" value="Genomic_DNA"/>
</dbReference>
<evidence type="ECO:0000313" key="3">
    <source>
        <dbReference type="EMBL" id="KAK0417997.1"/>
    </source>
</evidence>
<proteinExistence type="predicted"/>
<keyword evidence="4" id="KW-1185">Reference proteome</keyword>
<organism evidence="3 4">
    <name type="scientific">Steinernema hermaphroditum</name>
    <dbReference type="NCBI Taxonomy" id="289476"/>
    <lineage>
        <taxon>Eukaryota</taxon>
        <taxon>Metazoa</taxon>
        <taxon>Ecdysozoa</taxon>
        <taxon>Nematoda</taxon>
        <taxon>Chromadorea</taxon>
        <taxon>Rhabditida</taxon>
        <taxon>Tylenchina</taxon>
        <taxon>Panagrolaimomorpha</taxon>
        <taxon>Strongyloidoidea</taxon>
        <taxon>Steinernematidae</taxon>
        <taxon>Steinernema</taxon>
    </lineage>
</organism>
<evidence type="ECO:0000259" key="2">
    <source>
        <dbReference type="PROSITE" id="PS50157"/>
    </source>
</evidence>
<comment type="caution">
    <text evidence="3">The sequence shown here is derived from an EMBL/GenBank/DDBJ whole genome shotgun (WGS) entry which is preliminary data.</text>
</comment>
<keyword evidence="1" id="KW-0863">Zinc-finger</keyword>
<accession>A0AA39I544</accession>
<name>A0AA39I544_9BILA</name>
<dbReference type="PROSITE" id="PS00028">
    <property type="entry name" value="ZINC_FINGER_C2H2_1"/>
    <property type="match status" value="1"/>
</dbReference>
<evidence type="ECO:0000313" key="4">
    <source>
        <dbReference type="Proteomes" id="UP001175271"/>
    </source>
</evidence>
<reference evidence="3" key="1">
    <citation type="submission" date="2023-06" db="EMBL/GenBank/DDBJ databases">
        <title>Genomic analysis of the entomopathogenic nematode Steinernema hermaphroditum.</title>
        <authorList>
            <person name="Schwarz E.M."/>
            <person name="Heppert J.K."/>
            <person name="Baniya A."/>
            <person name="Schwartz H.T."/>
            <person name="Tan C.-H."/>
            <person name="Antoshechkin I."/>
            <person name="Sternberg P.W."/>
            <person name="Goodrich-Blair H."/>
            <person name="Dillman A.R."/>
        </authorList>
    </citation>
    <scope>NUCLEOTIDE SEQUENCE</scope>
    <source>
        <strain evidence="3">PS9179</strain>
        <tissue evidence="3">Whole animal</tissue>
    </source>
</reference>
<gene>
    <name evidence="3" type="ORF">QR680_013317</name>
</gene>
<dbReference type="InterPro" id="IPR013087">
    <property type="entry name" value="Znf_C2H2_type"/>
</dbReference>
<dbReference type="AlphaFoldDB" id="A0AA39I544"/>
<dbReference type="GO" id="GO:0008270">
    <property type="term" value="F:zinc ion binding"/>
    <property type="evidence" value="ECO:0007669"/>
    <property type="project" value="UniProtKB-KW"/>
</dbReference>